<sequence length="260" mass="27726">MRLPLLLGCLAVATATNSTGDGLVCRAFGDEVCDTATDFCPPCFSALNLTSPICVDFNSSGLCPEGFAPWATPNVTILPVITTAAPTTDTITLPPTLAPTPAATPAPAPTPSTTTLSTTPAPTTSQTETDANTRAHNEANREASSTKTATVAGLAIVGAVAAVATAFFVKRSKQHAEEEAQTPRRDALMTQRAPVMPRESQDKRYSEWPEINAVVSPQQGNEDLHHGTPMELWDELPILQRNRERELTLLEENDPDHSLL</sequence>
<feature type="compositionally biased region" description="Basic and acidic residues" evidence="1">
    <location>
        <begin position="131"/>
        <end position="141"/>
    </location>
</feature>
<feature type="region of interest" description="Disordered" evidence="1">
    <location>
        <begin position="175"/>
        <end position="206"/>
    </location>
</feature>
<reference evidence="3 5" key="1">
    <citation type="journal article" date="2014" name="Genome Biol. Evol.">
        <title>The secreted proteins of Achlya hypogyna and Thraustotheca clavata identify the ancestral oomycete secretome and reveal gene acquisitions by horizontal gene transfer.</title>
        <authorList>
            <person name="Misner I."/>
            <person name="Blouin N."/>
            <person name="Leonard G."/>
            <person name="Richards T.A."/>
            <person name="Lane C.E."/>
        </authorList>
    </citation>
    <scope>NUCLEOTIDE SEQUENCE</scope>
    <source>
        <strain evidence="3 5">ATCC 48635</strain>
    </source>
</reference>
<dbReference type="AlphaFoldDB" id="A0A0A7CNL4"/>
<organism evidence="3">
    <name type="scientific">Achlya hypogyna</name>
    <name type="common">Oomycete</name>
    <name type="synonym">Protoachlya hypogyna</name>
    <dbReference type="NCBI Taxonomy" id="1202772"/>
    <lineage>
        <taxon>Eukaryota</taxon>
        <taxon>Sar</taxon>
        <taxon>Stramenopiles</taxon>
        <taxon>Oomycota</taxon>
        <taxon>Saprolegniomycetes</taxon>
        <taxon>Saprolegniales</taxon>
        <taxon>Achlyaceae</taxon>
        <taxon>Achlya</taxon>
    </lineage>
</organism>
<evidence type="ECO:0000256" key="2">
    <source>
        <dbReference type="SAM" id="SignalP"/>
    </source>
</evidence>
<keyword evidence="5" id="KW-1185">Reference proteome</keyword>
<gene>
    <name evidence="4" type="ORF">ACHHYP_07122</name>
</gene>
<feature type="compositionally biased region" description="Basic and acidic residues" evidence="1">
    <location>
        <begin position="175"/>
        <end position="187"/>
    </location>
</feature>
<dbReference type="EMBL" id="KM038637">
    <property type="protein sequence ID" value="AIG56098.1"/>
    <property type="molecule type" value="Genomic_DNA"/>
</dbReference>
<keyword evidence="2" id="KW-0732">Signal</keyword>
<evidence type="ECO:0000313" key="4">
    <source>
        <dbReference type="EMBL" id="OQR99279.1"/>
    </source>
</evidence>
<name>A0A0A7CNL4_ACHHY</name>
<feature type="compositionally biased region" description="Low complexity" evidence="1">
    <location>
        <begin position="111"/>
        <end position="125"/>
    </location>
</feature>
<feature type="signal peptide" evidence="2">
    <location>
        <begin position="1"/>
        <end position="15"/>
    </location>
</feature>
<feature type="chain" id="PRO_5011845563" evidence="2">
    <location>
        <begin position="16"/>
        <end position="260"/>
    </location>
</feature>
<evidence type="ECO:0000313" key="3">
    <source>
        <dbReference type="EMBL" id="AIG56098.1"/>
    </source>
</evidence>
<protein>
    <submittedName>
        <fullName evidence="3">Secreted protein</fullName>
    </submittedName>
</protein>
<proteinExistence type="predicted"/>
<dbReference type="OrthoDB" id="77180at2759"/>
<evidence type="ECO:0000313" key="5">
    <source>
        <dbReference type="Proteomes" id="UP000243579"/>
    </source>
</evidence>
<accession>A0A0A7CNL4</accession>
<dbReference type="EMBL" id="JNBR01000072">
    <property type="protein sequence ID" value="OQR99279.1"/>
    <property type="molecule type" value="Genomic_DNA"/>
</dbReference>
<dbReference type="Proteomes" id="UP000243579">
    <property type="component" value="Unassembled WGS sequence"/>
</dbReference>
<feature type="compositionally biased region" description="Pro residues" evidence="1">
    <location>
        <begin position="96"/>
        <end position="110"/>
    </location>
</feature>
<evidence type="ECO:0000256" key="1">
    <source>
        <dbReference type="SAM" id="MobiDB-lite"/>
    </source>
</evidence>
<feature type="region of interest" description="Disordered" evidence="1">
    <location>
        <begin position="94"/>
        <end position="147"/>
    </location>
</feature>